<evidence type="ECO:0008006" key="3">
    <source>
        <dbReference type="Google" id="ProtNLM"/>
    </source>
</evidence>
<protein>
    <recommendedName>
        <fullName evidence="3">TraB/GumN family protein</fullName>
    </recommendedName>
</protein>
<sequence>MVSLGSPKRWAFVALLLIAGLPETDAAAVWKVTGPNGGTMYLGGSIHALRSTDYPLPPAFNRAFDASSHLVFEVDDKGMSGTSKSLLKAGAYPKGDSLKNHVDPRTYEYVKRVFALMQVPEAKWARYRPWFLVLMLQSQGMGNFSGQLGVDQFLSNRAKANKKPVSGLESGPEHAAVYSGLSDRQGEALLLHMFIPQSQERGDSPSWMGAWRRGDADAIAASMHQAYREFPAWAVRILDERNRRWMPKIEGYLRSGETHYVIVGAAHLGGPNGLLTMLRARGYQAAQL</sequence>
<dbReference type="EMBL" id="CADCTA010000040">
    <property type="protein sequence ID" value="CAA9222102.1"/>
    <property type="molecule type" value="Genomic_DNA"/>
</dbReference>
<gene>
    <name evidence="2" type="ORF">AVDCRST_MAG42-633</name>
</gene>
<feature type="chain" id="PRO_5026821110" description="TraB/GumN family protein" evidence="1">
    <location>
        <begin position="27"/>
        <end position="288"/>
    </location>
</feature>
<dbReference type="PANTHER" id="PTHR40590:SF1">
    <property type="entry name" value="CYTOPLASMIC PROTEIN"/>
    <property type="match status" value="1"/>
</dbReference>
<organism evidence="2">
    <name type="scientific">uncultured Chthoniobacterales bacterium</name>
    <dbReference type="NCBI Taxonomy" id="1836801"/>
    <lineage>
        <taxon>Bacteria</taxon>
        <taxon>Pseudomonadati</taxon>
        <taxon>Verrucomicrobiota</taxon>
        <taxon>Spartobacteria</taxon>
        <taxon>Chthoniobacterales</taxon>
        <taxon>environmental samples</taxon>
    </lineage>
</organism>
<evidence type="ECO:0000256" key="1">
    <source>
        <dbReference type="SAM" id="SignalP"/>
    </source>
</evidence>
<dbReference type="InterPro" id="IPR047111">
    <property type="entry name" value="YbaP-like"/>
</dbReference>
<proteinExistence type="predicted"/>
<dbReference type="AlphaFoldDB" id="A0A6J4HF91"/>
<accession>A0A6J4HF91</accession>
<name>A0A6J4HF91_9BACT</name>
<feature type="signal peptide" evidence="1">
    <location>
        <begin position="1"/>
        <end position="26"/>
    </location>
</feature>
<dbReference type="CDD" id="cd14789">
    <property type="entry name" value="Tiki"/>
    <property type="match status" value="1"/>
</dbReference>
<keyword evidence="1" id="KW-0732">Signal</keyword>
<dbReference type="PANTHER" id="PTHR40590">
    <property type="entry name" value="CYTOPLASMIC PROTEIN-RELATED"/>
    <property type="match status" value="1"/>
</dbReference>
<evidence type="ECO:0000313" key="2">
    <source>
        <dbReference type="EMBL" id="CAA9222102.1"/>
    </source>
</evidence>
<reference evidence="2" key="1">
    <citation type="submission" date="2020-02" db="EMBL/GenBank/DDBJ databases">
        <authorList>
            <person name="Meier V. D."/>
        </authorList>
    </citation>
    <scope>NUCLEOTIDE SEQUENCE</scope>
    <source>
        <strain evidence="2">AVDCRST_MAG42</strain>
    </source>
</reference>
<dbReference type="InterPro" id="IPR002816">
    <property type="entry name" value="TraB/PrgY/GumN_fam"/>
</dbReference>
<dbReference type="Pfam" id="PF01963">
    <property type="entry name" value="TraB_PrgY_gumN"/>
    <property type="match status" value="1"/>
</dbReference>